<gene>
    <name evidence="5" type="primary">pxpC</name>
    <name evidence="5" type="ORF">PAECIP111891_03839</name>
</gene>
<organism evidence="5 6">
    <name type="scientific">Paenibacillus allorhizoplanae</name>
    <dbReference type="NCBI Taxonomy" id="2905648"/>
    <lineage>
        <taxon>Bacteria</taxon>
        <taxon>Bacillati</taxon>
        <taxon>Bacillota</taxon>
        <taxon>Bacilli</taxon>
        <taxon>Bacillales</taxon>
        <taxon>Paenibacillaceae</taxon>
        <taxon>Paenibacillus</taxon>
    </lineage>
</organism>
<protein>
    <submittedName>
        <fullName evidence="5">5-oxoprolinase subunit C</fullName>
        <ecNumber evidence="5">3.5.2.9</ecNumber>
    </submittedName>
</protein>
<sequence>MRFMSFEVIKPGLVSTIQDEGRYGFRKHGVIVSGPMDRFAHRAANLLVGNGPEAATLEMTLQGPILIAQSDMLLAICGADMGAVVDGRAAPLWQPFILYSGNELHLQYAAHGCRAYLAVYGGFKADYVLGSRSTYQRAAIGGYEGRTIRAGDVLEVEKDGLALEVVNEVERGSKFVSSMIRPDYHDNPIIRIVKGKEASTFTLNSWSRLLSQSFLVTSQSDRMGYRLSSEPKLELESGLSYEMISEAVVAGTIQVPSSGQPILLMADCQTTGGYPRIGHVITADLPLVAQVKPGGQLRFQEVTHLEAQEQLLLQAMDLKVMGAGVKSWLRGL</sequence>
<dbReference type="SUPFAM" id="SSF50891">
    <property type="entry name" value="Cyclophilin-like"/>
    <property type="match status" value="1"/>
</dbReference>
<dbReference type="Pfam" id="PF02626">
    <property type="entry name" value="CT_A_B"/>
    <property type="match status" value="1"/>
</dbReference>
<keyword evidence="6" id="KW-1185">Reference proteome</keyword>
<keyword evidence="1" id="KW-0547">Nucleotide-binding</keyword>
<proteinExistence type="predicted"/>
<dbReference type="EMBL" id="CAKMMW010000011">
    <property type="protein sequence ID" value="CAH1212223.1"/>
    <property type="molecule type" value="Genomic_DNA"/>
</dbReference>
<keyword evidence="3" id="KW-0067">ATP-binding</keyword>
<evidence type="ECO:0000313" key="6">
    <source>
        <dbReference type="Proteomes" id="UP000838821"/>
    </source>
</evidence>
<name>A0ABN8GLQ3_9BACL</name>
<evidence type="ECO:0000256" key="3">
    <source>
        <dbReference type="ARBA" id="ARBA00022840"/>
    </source>
</evidence>
<keyword evidence="2 5" id="KW-0378">Hydrolase</keyword>
<dbReference type="Proteomes" id="UP000838821">
    <property type="component" value="Unassembled WGS sequence"/>
</dbReference>
<accession>A0ABN8GLQ3</accession>
<reference evidence="5" key="1">
    <citation type="submission" date="2022-01" db="EMBL/GenBank/DDBJ databases">
        <authorList>
            <person name="Criscuolo A."/>
        </authorList>
    </citation>
    <scope>NUCLEOTIDE SEQUENCE</scope>
    <source>
        <strain evidence="5">CIP111891</strain>
    </source>
</reference>
<dbReference type="Gene3D" id="2.40.100.10">
    <property type="entry name" value="Cyclophilin-like"/>
    <property type="match status" value="1"/>
</dbReference>
<dbReference type="InterPro" id="IPR003778">
    <property type="entry name" value="CT_A_B"/>
</dbReference>
<dbReference type="InterPro" id="IPR052708">
    <property type="entry name" value="PxpC"/>
</dbReference>
<dbReference type="GO" id="GO:0017168">
    <property type="term" value="F:5-oxoprolinase (ATP-hydrolyzing) activity"/>
    <property type="evidence" value="ECO:0007669"/>
    <property type="project" value="UniProtKB-EC"/>
</dbReference>
<dbReference type="PANTHER" id="PTHR43309:SF5">
    <property type="entry name" value="5-OXOPROLINASE SUBUNIT C"/>
    <property type="match status" value="1"/>
</dbReference>
<dbReference type="SMART" id="SM00797">
    <property type="entry name" value="AHS2"/>
    <property type="match status" value="1"/>
</dbReference>
<comment type="caution">
    <text evidence="5">The sequence shown here is derived from an EMBL/GenBank/DDBJ whole genome shotgun (WGS) entry which is preliminary data.</text>
</comment>
<evidence type="ECO:0000256" key="2">
    <source>
        <dbReference type="ARBA" id="ARBA00022801"/>
    </source>
</evidence>
<dbReference type="PANTHER" id="PTHR43309">
    <property type="entry name" value="5-OXOPROLINASE SUBUNIT C"/>
    <property type="match status" value="1"/>
</dbReference>
<evidence type="ECO:0000256" key="1">
    <source>
        <dbReference type="ARBA" id="ARBA00022741"/>
    </source>
</evidence>
<evidence type="ECO:0000259" key="4">
    <source>
        <dbReference type="SMART" id="SM00797"/>
    </source>
</evidence>
<dbReference type="EC" id="3.5.2.9" evidence="5"/>
<dbReference type="NCBIfam" id="TIGR00724">
    <property type="entry name" value="urea_amlyse_rel"/>
    <property type="match status" value="1"/>
</dbReference>
<feature type="domain" description="Carboxyltransferase" evidence="4">
    <location>
        <begin position="27"/>
        <end position="317"/>
    </location>
</feature>
<evidence type="ECO:0000313" key="5">
    <source>
        <dbReference type="EMBL" id="CAH1212223.1"/>
    </source>
</evidence>
<dbReference type="InterPro" id="IPR029000">
    <property type="entry name" value="Cyclophilin-like_dom_sf"/>
</dbReference>